<dbReference type="InterPro" id="IPR002132">
    <property type="entry name" value="Ribosomal_uL5"/>
</dbReference>
<name>A0A6A5XJ08_9PLEO</name>
<evidence type="ECO:0000313" key="7">
    <source>
        <dbReference type="EMBL" id="KAF2012740.1"/>
    </source>
</evidence>
<dbReference type="GO" id="GO:1990904">
    <property type="term" value="C:ribonucleoprotein complex"/>
    <property type="evidence" value="ECO:0007669"/>
    <property type="project" value="UniProtKB-KW"/>
</dbReference>
<dbReference type="InterPro" id="IPR022803">
    <property type="entry name" value="Ribosomal_uL5_dom_sf"/>
</dbReference>
<dbReference type="Gene3D" id="3.30.1440.10">
    <property type="match status" value="1"/>
</dbReference>
<dbReference type="GO" id="GO:0003735">
    <property type="term" value="F:structural constituent of ribosome"/>
    <property type="evidence" value="ECO:0007669"/>
    <property type="project" value="InterPro"/>
</dbReference>
<accession>A0A6A5XJ08</accession>
<dbReference type="RefSeq" id="XP_033381079.1">
    <property type="nucleotide sequence ID" value="XM_033528724.1"/>
</dbReference>
<protein>
    <submittedName>
        <fullName evidence="7">Ribosomal protein L5</fullName>
    </submittedName>
</protein>
<evidence type="ECO:0000256" key="3">
    <source>
        <dbReference type="ARBA" id="ARBA00023274"/>
    </source>
</evidence>
<dbReference type="PANTHER" id="PTHR11994">
    <property type="entry name" value="60S RIBOSOMAL PROTEIN L11-RELATED"/>
    <property type="match status" value="1"/>
</dbReference>
<feature type="domain" description="Large ribosomal subunit protein uL5 N-terminal" evidence="5">
    <location>
        <begin position="190"/>
        <end position="243"/>
    </location>
</feature>
<dbReference type="GeneID" id="54286121"/>
<dbReference type="Proteomes" id="UP000799778">
    <property type="component" value="Unassembled WGS sequence"/>
</dbReference>
<sequence>MALRELPLRAAAVFSRDARPILCAFGSSLSSRRNASTDALQAVETSSSFTGSAAAVEAPKDFDPIARSKARRRGKKYLPPSRYQYRPPKYYRGPFHPHQPPPEADPASRLFQPGPFSLPRLDQTYQSTIASDLLTLTYQHYPPGYRAPVQTQRLREWTGDSPYYKNRPLRPPRGRGDELRLLTEPRTFRNIPEITGVVVHSMIPEAQESSAYLHVGGMVLQAITNVRAESHRARNNVLQWNLRKDKWVSLTSTIGQEDAQHFLSKLIDVVLPKIKEWKGVAASTGDGSGNISFGLTADQVALFPEVEVNYDSYPPKMIPGCHITIQTSATNDKDAHLLTQAIGIPYYGKFKD</sequence>
<dbReference type="GO" id="GO:0006412">
    <property type="term" value="P:translation"/>
    <property type="evidence" value="ECO:0007669"/>
    <property type="project" value="InterPro"/>
</dbReference>
<keyword evidence="3" id="KW-0687">Ribonucleoprotein</keyword>
<feature type="domain" description="Large ribosomal subunit protein uL5 C-terminal" evidence="6">
    <location>
        <begin position="249"/>
        <end position="346"/>
    </location>
</feature>
<dbReference type="EMBL" id="ML978072">
    <property type="protein sequence ID" value="KAF2012740.1"/>
    <property type="molecule type" value="Genomic_DNA"/>
</dbReference>
<dbReference type="SUPFAM" id="SSF55282">
    <property type="entry name" value="RL5-like"/>
    <property type="match status" value="1"/>
</dbReference>
<dbReference type="OrthoDB" id="539541at2759"/>
<comment type="similarity">
    <text evidence="1">Belongs to the universal ribosomal protein uL5 family.</text>
</comment>
<dbReference type="InterPro" id="IPR031309">
    <property type="entry name" value="Ribosomal_uL5_C"/>
</dbReference>
<evidence type="ECO:0000259" key="6">
    <source>
        <dbReference type="Pfam" id="PF00673"/>
    </source>
</evidence>
<keyword evidence="8" id="KW-1185">Reference proteome</keyword>
<proteinExistence type="inferred from homology"/>
<keyword evidence="2 7" id="KW-0689">Ribosomal protein</keyword>
<feature type="region of interest" description="Disordered" evidence="4">
    <location>
        <begin position="67"/>
        <end position="111"/>
    </location>
</feature>
<reference evidence="7" key="1">
    <citation type="journal article" date="2020" name="Stud. Mycol.">
        <title>101 Dothideomycetes genomes: a test case for predicting lifestyles and emergence of pathogens.</title>
        <authorList>
            <person name="Haridas S."/>
            <person name="Albert R."/>
            <person name="Binder M."/>
            <person name="Bloem J."/>
            <person name="Labutti K."/>
            <person name="Salamov A."/>
            <person name="Andreopoulos B."/>
            <person name="Baker S."/>
            <person name="Barry K."/>
            <person name="Bills G."/>
            <person name="Bluhm B."/>
            <person name="Cannon C."/>
            <person name="Castanera R."/>
            <person name="Culley D."/>
            <person name="Daum C."/>
            <person name="Ezra D."/>
            <person name="Gonzalez J."/>
            <person name="Henrissat B."/>
            <person name="Kuo A."/>
            <person name="Liang C."/>
            <person name="Lipzen A."/>
            <person name="Lutzoni F."/>
            <person name="Magnuson J."/>
            <person name="Mondo S."/>
            <person name="Nolan M."/>
            <person name="Ohm R."/>
            <person name="Pangilinan J."/>
            <person name="Park H.-J."/>
            <person name="Ramirez L."/>
            <person name="Alfaro M."/>
            <person name="Sun H."/>
            <person name="Tritt A."/>
            <person name="Yoshinaga Y."/>
            <person name="Zwiers L.-H."/>
            <person name="Turgeon B."/>
            <person name="Goodwin S."/>
            <person name="Spatafora J."/>
            <person name="Crous P."/>
            <person name="Grigoriev I."/>
        </authorList>
    </citation>
    <scope>NUCLEOTIDE SEQUENCE</scope>
    <source>
        <strain evidence="7">CBS 175.79</strain>
    </source>
</reference>
<evidence type="ECO:0000256" key="2">
    <source>
        <dbReference type="ARBA" id="ARBA00022980"/>
    </source>
</evidence>
<dbReference type="InterPro" id="IPR031310">
    <property type="entry name" value="Ribosomal_uL5_N"/>
</dbReference>
<evidence type="ECO:0000256" key="4">
    <source>
        <dbReference type="SAM" id="MobiDB-lite"/>
    </source>
</evidence>
<evidence type="ECO:0000259" key="5">
    <source>
        <dbReference type="Pfam" id="PF00281"/>
    </source>
</evidence>
<dbReference type="GO" id="GO:0005840">
    <property type="term" value="C:ribosome"/>
    <property type="evidence" value="ECO:0007669"/>
    <property type="project" value="UniProtKB-KW"/>
</dbReference>
<dbReference type="Pfam" id="PF00673">
    <property type="entry name" value="Ribosomal_L5_C"/>
    <property type="match status" value="1"/>
</dbReference>
<evidence type="ECO:0000313" key="8">
    <source>
        <dbReference type="Proteomes" id="UP000799778"/>
    </source>
</evidence>
<evidence type="ECO:0000256" key="1">
    <source>
        <dbReference type="ARBA" id="ARBA00008553"/>
    </source>
</evidence>
<dbReference type="AlphaFoldDB" id="A0A6A5XJ08"/>
<gene>
    <name evidence="7" type="ORF">BU24DRAFT_425363</name>
</gene>
<dbReference type="Pfam" id="PF00281">
    <property type="entry name" value="Ribosomal_L5"/>
    <property type="match status" value="1"/>
</dbReference>
<organism evidence="7 8">
    <name type="scientific">Aaosphaeria arxii CBS 175.79</name>
    <dbReference type="NCBI Taxonomy" id="1450172"/>
    <lineage>
        <taxon>Eukaryota</taxon>
        <taxon>Fungi</taxon>
        <taxon>Dikarya</taxon>
        <taxon>Ascomycota</taxon>
        <taxon>Pezizomycotina</taxon>
        <taxon>Dothideomycetes</taxon>
        <taxon>Pleosporomycetidae</taxon>
        <taxon>Pleosporales</taxon>
        <taxon>Pleosporales incertae sedis</taxon>
        <taxon>Aaosphaeria</taxon>
    </lineage>
</organism>